<dbReference type="EMBL" id="CADCXV010000808">
    <property type="protein sequence ID" value="CAB0036149.1"/>
    <property type="molecule type" value="Genomic_DNA"/>
</dbReference>
<feature type="compositionally biased region" description="Basic and acidic residues" evidence="1">
    <location>
        <begin position="73"/>
        <end position="86"/>
    </location>
</feature>
<evidence type="ECO:0000313" key="3">
    <source>
        <dbReference type="Proteomes" id="UP000479190"/>
    </source>
</evidence>
<dbReference type="Proteomes" id="UP000479190">
    <property type="component" value="Unassembled WGS sequence"/>
</dbReference>
<organism evidence="2 3">
    <name type="scientific">Trichogramma brassicae</name>
    <dbReference type="NCBI Taxonomy" id="86971"/>
    <lineage>
        <taxon>Eukaryota</taxon>
        <taxon>Metazoa</taxon>
        <taxon>Ecdysozoa</taxon>
        <taxon>Arthropoda</taxon>
        <taxon>Hexapoda</taxon>
        <taxon>Insecta</taxon>
        <taxon>Pterygota</taxon>
        <taxon>Neoptera</taxon>
        <taxon>Endopterygota</taxon>
        <taxon>Hymenoptera</taxon>
        <taxon>Apocrita</taxon>
        <taxon>Proctotrupomorpha</taxon>
        <taxon>Chalcidoidea</taxon>
        <taxon>Trichogrammatidae</taxon>
        <taxon>Trichogramma</taxon>
    </lineage>
</organism>
<evidence type="ECO:0000256" key="1">
    <source>
        <dbReference type="SAM" id="MobiDB-lite"/>
    </source>
</evidence>
<keyword evidence="3" id="KW-1185">Reference proteome</keyword>
<gene>
    <name evidence="2" type="ORF">TBRA_LOCUS8029</name>
</gene>
<feature type="region of interest" description="Disordered" evidence="1">
    <location>
        <begin position="204"/>
        <end position="226"/>
    </location>
</feature>
<dbReference type="AlphaFoldDB" id="A0A6H5INK0"/>
<feature type="region of interest" description="Disordered" evidence="1">
    <location>
        <begin position="69"/>
        <end position="94"/>
    </location>
</feature>
<sequence length="384" mass="45454">MSRYFEECATNNRVREISQPYTVNEKEKEVTIKSKIRTVLMKNLVKERCQDLCRKFGIKNLQLSGLSLSTSDHQNKDQQEWLEPSRRSCPTSVGPEVADACSMPRSSRRVLYAHVVDSILLYGAPIWSCAMETQAYIRQAESVHRRACLRVISGRPHVSYDATYVIAGVPPLALLADERARIYQRRPEDVKEEERRETLNRWQDRWDRGPKGPMDTPANPEHHRMGREGTWRKIRTKKIRQEKLQIRRCRHWFPHTLRKRSIRVLLLARLYIYMLSRANLKLPPSEVEHTLLPLMLDTRCRCFTRERTRYRRILTQTRSKHRGDNLETRRSTAKLYRAIRSLEKSGKIFLWFFSSKSKKESENGIFNKKRFLEPDGSDVKYKYM</sequence>
<reference evidence="2 3" key="1">
    <citation type="submission" date="2020-02" db="EMBL/GenBank/DDBJ databases">
        <authorList>
            <person name="Ferguson B K."/>
        </authorList>
    </citation>
    <scope>NUCLEOTIDE SEQUENCE [LARGE SCALE GENOMIC DNA]</scope>
</reference>
<name>A0A6H5INK0_9HYME</name>
<protein>
    <submittedName>
        <fullName evidence="2">Uncharacterized protein</fullName>
    </submittedName>
</protein>
<proteinExistence type="predicted"/>
<accession>A0A6H5INK0</accession>
<evidence type="ECO:0000313" key="2">
    <source>
        <dbReference type="EMBL" id="CAB0036149.1"/>
    </source>
</evidence>